<dbReference type="KEGG" id="rch:RUM_05030"/>
<dbReference type="Pfam" id="PF07873">
    <property type="entry name" value="YabP"/>
    <property type="match status" value="1"/>
</dbReference>
<dbReference type="PATRIC" id="fig|213810.4.peg.409"/>
<organism evidence="1 2">
    <name type="scientific">Ruminococcus champanellensis (strain DSM 18848 / JCM 17042 / KCTC 15320 / 18P13)</name>
    <dbReference type="NCBI Taxonomy" id="213810"/>
    <lineage>
        <taxon>Bacteria</taxon>
        <taxon>Bacillati</taxon>
        <taxon>Bacillota</taxon>
        <taxon>Clostridia</taxon>
        <taxon>Eubacteriales</taxon>
        <taxon>Oscillospiraceae</taxon>
        <taxon>Ruminococcus</taxon>
    </lineage>
</organism>
<dbReference type="HOGENOM" id="CLU_168343_3_0_9"/>
<dbReference type="EMBL" id="FP929052">
    <property type="protein sequence ID" value="CBL16730.1"/>
    <property type="molecule type" value="Genomic_DNA"/>
</dbReference>
<dbReference type="OrthoDB" id="9795125at2"/>
<dbReference type="AlphaFoldDB" id="D4LAT5"/>
<dbReference type="BioCyc" id="RCHA213810:RUM_RS02435-MONOMER"/>
<dbReference type="InterPro" id="IPR012504">
    <property type="entry name" value="Spore_YabP"/>
</dbReference>
<proteinExistence type="predicted"/>
<dbReference type="GO" id="GO:0030435">
    <property type="term" value="P:sporulation resulting in formation of a cellular spore"/>
    <property type="evidence" value="ECO:0007669"/>
    <property type="project" value="InterPro"/>
</dbReference>
<dbReference type="GeneID" id="83155326"/>
<dbReference type="RefSeq" id="WP_015557637.1">
    <property type="nucleotide sequence ID" value="NC_021039.1"/>
</dbReference>
<dbReference type="Proteomes" id="UP000007054">
    <property type="component" value="Chromosome"/>
</dbReference>
<evidence type="ECO:0000313" key="2">
    <source>
        <dbReference type="Proteomes" id="UP000007054"/>
    </source>
</evidence>
<gene>
    <name evidence="1" type="ordered locus">RUM_05030</name>
</gene>
<accession>D4LAT5</accession>
<dbReference type="STRING" id="213810.RUM_05030"/>
<reference evidence="1" key="1">
    <citation type="submission" date="2010-03" db="EMBL/GenBank/DDBJ databases">
        <title>The genome sequence of Ruminococcus sp. 18P13.</title>
        <authorList>
            <consortium name="metaHIT consortium -- http://www.metahit.eu/"/>
            <person name="Pajon A."/>
            <person name="Turner K."/>
            <person name="Parkhill J."/>
            <person name="Bernalier A."/>
        </authorList>
    </citation>
    <scope>NUCLEOTIDE SEQUENCE [LARGE SCALE GENOMIC DNA]</scope>
    <source>
        <strain evidence="1">Type strain: 18P13</strain>
    </source>
</reference>
<name>D4LAT5_RUMC1</name>
<evidence type="ECO:0000313" key="1">
    <source>
        <dbReference type="EMBL" id="CBL16730.1"/>
    </source>
</evidence>
<dbReference type="InterPro" id="IPR038705">
    <property type="entry name" value="YabP_sf"/>
</dbReference>
<dbReference type="InterPro" id="IPR022476">
    <property type="entry name" value="Spore_YabP/YqfC"/>
</dbReference>
<keyword evidence="2" id="KW-1185">Reference proteome</keyword>
<reference evidence="1" key="2">
    <citation type="submission" date="2010-03" db="EMBL/GenBank/DDBJ databases">
        <authorList>
            <person name="Pajon A."/>
        </authorList>
    </citation>
    <scope>NUCLEOTIDE SEQUENCE</scope>
    <source>
        <strain evidence="1">Type strain: 18P13</strain>
    </source>
</reference>
<protein>
    <submittedName>
        <fullName evidence="1">Sporulation protein YabP</fullName>
    </submittedName>
</protein>
<sequence length="93" mass="10333">MKEAAVTGTNHNAILENRKNLLLTGVTDVESFDERTVSLYTQLGELTVQGRQLHVNGMNLETGEVTIEGDVWALCYGERDKRGPLSLLGKLFR</sequence>
<dbReference type="NCBIfam" id="TIGR02892">
    <property type="entry name" value="spore_yabP"/>
    <property type="match status" value="1"/>
</dbReference>
<dbReference type="Gene3D" id="2.60.40.2000">
    <property type="match status" value="1"/>
</dbReference>